<proteinExistence type="predicted"/>
<dbReference type="STRING" id="1306519.BIW12_01760"/>
<evidence type="ECO:0000313" key="2">
    <source>
        <dbReference type="Proteomes" id="UP000178198"/>
    </source>
</evidence>
<name>A0A1D9P6N3_9FLAO</name>
<dbReference type="Proteomes" id="UP000178198">
    <property type="component" value="Chromosome"/>
</dbReference>
<sequence>MRAIAKQSHLAKTINKLKLLKETHKLKQHTIILKHKLMKKLILLFGILIGMNSISCSKDDDKIPCSQLNIHSHEDLTCEEVAKQYDCSCK</sequence>
<evidence type="ECO:0000313" key="1">
    <source>
        <dbReference type="EMBL" id="AOZ98266.1"/>
    </source>
</evidence>
<dbReference type="AlphaFoldDB" id="A0A1D9P6N3"/>
<gene>
    <name evidence="1" type="ORF">BIW12_01760</name>
</gene>
<dbReference type="KEGG" id="fcm:BIW12_01760"/>
<organism evidence="1 2">
    <name type="scientific">Flavobacterium commune</name>
    <dbReference type="NCBI Taxonomy" id="1306519"/>
    <lineage>
        <taxon>Bacteria</taxon>
        <taxon>Pseudomonadati</taxon>
        <taxon>Bacteroidota</taxon>
        <taxon>Flavobacteriia</taxon>
        <taxon>Flavobacteriales</taxon>
        <taxon>Flavobacteriaceae</taxon>
        <taxon>Flavobacterium</taxon>
    </lineage>
</organism>
<protein>
    <submittedName>
        <fullName evidence="1">Uncharacterized protein</fullName>
    </submittedName>
</protein>
<accession>A0A1D9P6N3</accession>
<reference evidence="1 2" key="1">
    <citation type="submission" date="2016-10" db="EMBL/GenBank/DDBJ databases">
        <title>Complete Genome Sequence of Flavobacterium sp. PK15.</title>
        <authorList>
            <person name="Ekwe A."/>
            <person name="Kim S.B."/>
        </authorList>
    </citation>
    <scope>NUCLEOTIDE SEQUENCE [LARGE SCALE GENOMIC DNA]</scope>
    <source>
        <strain evidence="1 2">PK15</strain>
    </source>
</reference>
<dbReference type="EMBL" id="CP017774">
    <property type="protein sequence ID" value="AOZ98266.1"/>
    <property type="molecule type" value="Genomic_DNA"/>
</dbReference>
<keyword evidence="2" id="KW-1185">Reference proteome</keyword>